<feature type="compositionally biased region" description="Polar residues" evidence="1">
    <location>
        <begin position="115"/>
        <end position="128"/>
    </location>
</feature>
<evidence type="ECO:0000256" key="1">
    <source>
        <dbReference type="SAM" id="MobiDB-lite"/>
    </source>
</evidence>
<name>A0A4Y1QZB7_PRUDU</name>
<organism evidence="2">
    <name type="scientific">Prunus dulcis</name>
    <name type="common">Almond</name>
    <name type="synonym">Amygdalus dulcis</name>
    <dbReference type="NCBI Taxonomy" id="3755"/>
    <lineage>
        <taxon>Eukaryota</taxon>
        <taxon>Viridiplantae</taxon>
        <taxon>Streptophyta</taxon>
        <taxon>Embryophyta</taxon>
        <taxon>Tracheophyta</taxon>
        <taxon>Spermatophyta</taxon>
        <taxon>Magnoliopsida</taxon>
        <taxon>eudicotyledons</taxon>
        <taxon>Gunneridae</taxon>
        <taxon>Pentapetalae</taxon>
        <taxon>rosids</taxon>
        <taxon>fabids</taxon>
        <taxon>Rosales</taxon>
        <taxon>Rosaceae</taxon>
        <taxon>Amygdaloideae</taxon>
        <taxon>Amygdaleae</taxon>
        <taxon>Prunus</taxon>
    </lineage>
</organism>
<feature type="region of interest" description="Disordered" evidence="1">
    <location>
        <begin position="115"/>
        <end position="150"/>
    </location>
</feature>
<gene>
    <name evidence="2" type="ORF">Prudu_006254</name>
</gene>
<sequence>MTGAIEVRGIHHRASQSFCTANKKDKKVNCARQLPDVGHAQDLARIPKWKLGRPCIASLHMGETPNAQSEIYLIEFSYEKLSTIIDEFPRLDDVHSFYGMEVNNTKVPICLSKPTSSYSTLSRGSNKTLLRKKRENGSENESRDDIEREK</sequence>
<evidence type="ECO:0000313" key="2">
    <source>
        <dbReference type="EMBL" id="BBG97210.1"/>
    </source>
</evidence>
<dbReference type="AlphaFoldDB" id="A0A4Y1QZB7"/>
<feature type="compositionally biased region" description="Basic and acidic residues" evidence="1">
    <location>
        <begin position="135"/>
        <end position="150"/>
    </location>
</feature>
<protein>
    <submittedName>
        <fullName evidence="2">Nucleolar GTP-binding protein</fullName>
    </submittedName>
</protein>
<proteinExistence type="predicted"/>
<accession>A0A4Y1QZB7</accession>
<reference evidence="2" key="1">
    <citation type="journal article" date="2019" name="Science">
        <title>Mutation of a bHLH transcription factor allowed almond domestication.</title>
        <authorList>
            <person name="Sanchez-Perez R."/>
            <person name="Pavan S."/>
            <person name="Mazzeo R."/>
            <person name="Moldovan C."/>
            <person name="Aiese Cigliano R."/>
            <person name="Del Cueto J."/>
            <person name="Ricciardi F."/>
            <person name="Lotti C."/>
            <person name="Ricciardi L."/>
            <person name="Dicenta F."/>
            <person name="Lopez-Marques R.L."/>
            <person name="Lindberg Moller B."/>
        </authorList>
    </citation>
    <scope>NUCLEOTIDE SEQUENCE</scope>
</reference>
<dbReference type="EMBL" id="AP019298">
    <property type="protein sequence ID" value="BBG97210.1"/>
    <property type="molecule type" value="Genomic_DNA"/>
</dbReference>